<dbReference type="KEGG" id="lez:GLE_4964"/>
<feature type="region of interest" description="Disordered" evidence="1">
    <location>
        <begin position="1"/>
        <end position="34"/>
    </location>
</feature>
<evidence type="ECO:0000313" key="3">
    <source>
        <dbReference type="Proteomes" id="UP000061569"/>
    </source>
</evidence>
<dbReference type="RefSeq" id="WP_256375635.1">
    <property type="nucleotide sequence ID" value="NZ_CP067396.1"/>
</dbReference>
<dbReference type="EMBL" id="CP013140">
    <property type="protein sequence ID" value="ALN60305.1"/>
    <property type="molecule type" value="Genomic_DNA"/>
</dbReference>
<name>A0A0S2DP99_LYSEN</name>
<dbReference type="STRING" id="69.GLE_4964"/>
<protein>
    <submittedName>
        <fullName evidence="2">Uncharacterized protein</fullName>
    </submittedName>
</protein>
<feature type="compositionally biased region" description="Low complexity" evidence="1">
    <location>
        <begin position="1"/>
        <end position="30"/>
    </location>
</feature>
<evidence type="ECO:0000313" key="2">
    <source>
        <dbReference type="EMBL" id="ALN60305.1"/>
    </source>
</evidence>
<gene>
    <name evidence="2" type="ORF">GLE_4964</name>
</gene>
<dbReference type="PATRIC" id="fig|69.6.peg.4891"/>
<dbReference type="AlphaFoldDB" id="A0A0S2DP99"/>
<organism evidence="2 3">
    <name type="scientific">Lysobacter enzymogenes</name>
    <dbReference type="NCBI Taxonomy" id="69"/>
    <lineage>
        <taxon>Bacteria</taxon>
        <taxon>Pseudomonadati</taxon>
        <taxon>Pseudomonadota</taxon>
        <taxon>Gammaproteobacteria</taxon>
        <taxon>Lysobacterales</taxon>
        <taxon>Lysobacteraceae</taxon>
        <taxon>Lysobacter</taxon>
    </lineage>
</organism>
<evidence type="ECO:0000256" key="1">
    <source>
        <dbReference type="SAM" id="MobiDB-lite"/>
    </source>
</evidence>
<accession>A0A0S2DP99</accession>
<dbReference type="Proteomes" id="UP000061569">
    <property type="component" value="Chromosome"/>
</dbReference>
<sequence>MKTANAKSAAPSPKLAPGQQQKKTQGQGQQFAPRSCSRFIYCV</sequence>
<reference evidence="2 3" key="1">
    <citation type="submission" date="2015-11" db="EMBL/GenBank/DDBJ databases">
        <title>Genome sequences of Lysobacter enzymogenes strain C3 and Lysobacter antibioticus ATCC 29479.</title>
        <authorList>
            <person name="Kobayashi D.Y."/>
        </authorList>
    </citation>
    <scope>NUCLEOTIDE SEQUENCE [LARGE SCALE GENOMIC DNA]</scope>
    <source>
        <strain evidence="2 3">C3</strain>
    </source>
</reference>
<proteinExistence type="predicted"/>